<comment type="caution">
    <text evidence="1">The sequence shown here is derived from an EMBL/GenBank/DDBJ whole genome shotgun (WGS) entry which is preliminary data.</text>
</comment>
<evidence type="ECO:0000313" key="2">
    <source>
        <dbReference type="Proteomes" id="UP000789920"/>
    </source>
</evidence>
<gene>
    <name evidence="1" type="ORF">RPERSI_LOCUS15905</name>
</gene>
<evidence type="ECO:0000313" key="1">
    <source>
        <dbReference type="EMBL" id="CAG8766844.1"/>
    </source>
</evidence>
<feature type="non-terminal residue" evidence="1">
    <location>
        <position position="1"/>
    </location>
</feature>
<proteinExistence type="predicted"/>
<name>A0ACA9QW27_9GLOM</name>
<keyword evidence="2" id="KW-1185">Reference proteome</keyword>
<accession>A0ACA9QW27</accession>
<organism evidence="1 2">
    <name type="scientific">Racocetra persica</name>
    <dbReference type="NCBI Taxonomy" id="160502"/>
    <lineage>
        <taxon>Eukaryota</taxon>
        <taxon>Fungi</taxon>
        <taxon>Fungi incertae sedis</taxon>
        <taxon>Mucoromycota</taxon>
        <taxon>Glomeromycotina</taxon>
        <taxon>Glomeromycetes</taxon>
        <taxon>Diversisporales</taxon>
        <taxon>Gigasporaceae</taxon>
        <taxon>Racocetra</taxon>
    </lineage>
</organism>
<dbReference type="Proteomes" id="UP000789920">
    <property type="component" value="Unassembled WGS sequence"/>
</dbReference>
<sequence length="200" mass="23188">FQEFTDTTIYNETYLEILYNIVNIPYKRVYKSLNQQKKYVTANRLSKKAIQIGLDVGPSAIQELNSFMKDFITKHAPKNNQKLLRRNSKEESSRRNPKRTLSAKTYNIQSSSDESDCCESSDSNYNDNNESYSQDTENIDPLLIQNPIVYARKGAPHKTWFKGSQEIKQKNKEHQKTKEQKPTECQQCHKSGHNKAGCEK</sequence>
<dbReference type="EMBL" id="CAJVQC010038706">
    <property type="protein sequence ID" value="CAG8766844.1"/>
    <property type="molecule type" value="Genomic_DNA"/>
</dbReference>
<protein>
    <submittedName>
        <fullName evidence="1">3559_t:CDS:1</fullName>
    </submittedName>
</protein>
<reference evidence="1" key="1">
    <citation type="submission" date="2021-06" db="EMBL/GenBank/DDBJ databases">
        <authorList>
            <person name="Kallberg Y."/>
            <person name="Tangrot J."/>
            <person name="Rosling A."/>
        </authorList>
    </citation>
    <scope>NUCLEOTIDE SEQUENCE</scope>
    <source>
        <strain evidence="1">MA461A</strain>
    </source>
</reference>